<accession>A0A917PXN6</accession>
<evidence type="ECO:0000256" key="2">
    <source>
        <dbReference type="SAM" id="Phobius"/>
    </source>
</evidence>
<keyword evidence="2" id="KW-0812">Transmembrane</keyword>
<feature type="domain" description="Zinc finger/thioredoxin putative" evidence="3">
    <location>
        <begin position="6"/>
        <end position="41"/>
    </location>
</feature>
<keyword evidence="5" id="KW-1185">Reference proteome</keyword>
<evidence type="ECO:0000259" key="3">
    <source>
        <dbReference type="Pfam" id="PF13719"/>
    </source>
</evidence>
<dbReference type="InterPro" id="IPR021834">
    <property type="entry name" value="DUF3426"/>
</dbReference>
<gene>
    <name evidence="4" type="ORF">GCM10009304_24640</name>
</gene>
<dbReference type="NCBIfam" id="TIGR02098">
    <property type="entry name" value="MJ0042_CXXC"/>
    <property type="match status" value="1"/>
</dbReference>
<name>A0A917PXN6_9PSED</name>
<evidence type="ECO:0000313" key="5">
    <source>
        <dbReference type="Proteomes" id="UP000635983"/>
    </source>
</evidence>
<feature type="region of interest" description="Disordered" evidence="1">
    <location>
        <begin position="117"/>
        <end position="143"/>
    </location>
</feature>
<dbReference type="Pfam" id="PF13719">
    <property type="entry name" value="Zn_ribbon_5"/>
    <property type="match status" value="1"/>
</dbReference>
<proteinExistence type="predicted"/>
<dbReference type="EMBL" id="BMPO01000005">
    <property type="protein sequence ID" value="GGJ97852.1"/>
    <property type="molecule type" value="Genomic_DNA"/>
</dbReference>
<dbReference type="RefSeq" id="WP_188983537.1">
    <property type="nucleotide sequence ID" value="NZ_BMPO01000005.1"/>
</dbReference>
<comment type="caution">
    <text evidence="4">The sequence shown here is derived from an EMBL/GenBank/DDBJ whole genome shotgun (WGS) entry which is preliminary data.</text>
</comment>
<sequence>MSQTFVTQCPHCQTRFRVSREQLAIAHGSVRCGACLQVFDAASLLADQLKAAAPEPQIALQPVQPLHLKELHAPLKLEKPPAALPQDDEPVWIHDDLDMGELDEEMARLEHQEQLFNKHSSTGSKPHTQALHPRTDDTDDDEVHPDEAWAIALLREEMGPDAESAPKAPAQKTDLPRPVLHTHAADTRQEPVIELPPPVIDDEKNDDQPALGQPLDTPRDTDDVFDDETAAPRSSRRHKRAQELDDLIDEPLQLDWRKPRRPWRRRAGWIGLNVLALLILAGQYVWYHFDELARQDQYRPWFAAICPEVGCRLPSRVDIDQIRSSNLVVRSHPEFSGALIVDAILYNRATFGQPFPLLELRFADLNGRLIASRRFKPAEYLAGELAGGREMPPQTPIHISLDILDPGARAVNYSLNFISPE</sequence>
<dbReference type="AlphaFoldDB" id="A0A917PXN6"/>
<dbReference type="InterPro" id="IPR011723">
    <property type="entry name" value="Znf/thioredoxin_put"/>
</dbReference>
<protein>
    <recommendedName>
        <fullName evidence="3">Zinc finger/thioredoxin putative domain-containing protein</fullName>
    </recommendedName>
</protein>
<keyword evidence="2" id="KW-1133">Transmembrane helix</keyword>
<evidence type="ECO:0000256" key="1">
    <source>
        <dbReference type="SAM" id="MobiDB-lite"/>
    </source>
</evidence>
<keyword evidence="2" id="KW-0472">Membrane</keyword>
<evidence type="ECO:0000313" key="4">
    <source>
        <dbReference type="EMBL" id="GGJ97852.1"/>
    </source>
</evidence>
<dbReference type="Proteomes" id="UP000635983">
    <property type="component" value="Unassembled WGS sequence"/>
</dbReference>
<feature type="region of interest" description="Disordered" evidence="1">
    <location>
        <begin position="182"/>
        <end position="242"/>
    </location>
</feature>
<feature type="transmembrane region" description="Helical" evidence="2">
    <location>
        <begin position="267"/>
        <end position="287"/>
    </location>
</feature>
<reference evidence="4" key="1">
    <citation type="journal article" date="2014" name="Int. J. Syst. Evol. Microbiol.">
        <title>Complete genome sequence of Corynebacterium casei LMG S-19264T (=DSM 44701T), isolated from a smear-ripened cheese.</title>
        <authorList>
            <consortium name="US DOE Joint Genome Institute (JGI-PGF)"/>
            <person name="Walter F."/>
            <person name="Albersmeier A."/>
            <person name="Kalinowski J."/>
            <person name="Ruckert C."/>
        </authorList>
    </citation>
    <scope>NUCLEOTIDE SEQUENCE</scope>
    <source>
        <strain evidence="4">JCM 30078</strain>
    </source>
</reference>
<reference evidence="4" key="2">
    <citation type="submission" date="2020-09" db="EMBL/GenBank/DDBJ databases">
        <authorList>
            <person name="Sun Q."/>
            <person name="Ohkuma M."/>
        </authorList>
    </citation>
    <scope>NUCLEOTIDE SEQUENCE</scope>
    <source>
        <strain evidence="4">JCM 30078</strain>
    </source>
</reference>
<dbReference type="Pfam" id="PF11906">
    <property type="entry name" value="DUF3426"/>
    <property type="match status" value="1"/>
</dbReference>
<organism evidence="4 5">
    <name type="scientific">Pseudomonas matsuisoli</name>
    <dbReference type="NCBI Taxonomy" id="1515666"/>
    <lineage>
        <taxon>Bacteria</taxon>
        <taxon>Pseudomonadati</taxon>
        <taxon>Pseudomonadota</taxon>
        <taxon>Gammaproteobacteria</taxon>
        <taxon>Pseudomonadales</taxon>
        <taxon>Pseudomonadaceae</taxon>
        <taxon>Pseudomonas</taxon>
    </lineage>
</organism>
<feature type="compositionally biased region" description="Polar residues" evidence="1">
    <location>
        <begin position="117"/>
        <end position="127"/>
    </location>
</feature>